<feature type="region of interest" description="Disordered" evidence="1">
    <location>
        <begin position="536"/>
        <end position="556"/>
    </location>
</feature>
<keyword evidence="3" id="KW-1185">Reference proteome</keyword>
<reference evidence="2" key="1">
    <citation type="submission" date="2023-08" db="EMBL/GenBank/DDBJ databases">
        <authorList>
            <person name="Chen Y."/>
            <person name="Shah S."/>
            <person name="Dougan E. K."/>
            <person name="Thang M."/>
            <person name="Chan C."/>
        </authorList>
    </citation>
    <scope>NUCLEOTIDE SEQUENCE</scope>
</reference>
<name>A0AA36MNC9_9DINO</name>
<proteinExistence type="predicted"/>
<feature type="region of interest" description="Disordered" evidence="1">
    <location>
        <begin position="193"/>
        <end position="271"/>
    </location>
</feature>
<protein>
    <submittedName>
        <fullName evidence="2">Uncharacterized protein</fullName>
    </submittedName>
</protein>
<accession>A0AA36MNC9</accession>
<dbReference type="AlphaFoldDB" id="A0AA36MNC9"/>
<dbReference type="Proteomes" id="UP001178507">
    <property type="component" value="Unassembled WGS sequence"/>
</dbReference>
<feature type="compositionally biased region" description="Acidic residues" evidence="1">
    <location>
        <begin position="258"/>
        <end position="271"/>
    </location>
</feature>
<feature type="region of interest" description="Disordered" evidence="1">
    <location>
        <begin position="285"/>
        <end position="305"/>
    </location>
</feature>
<evidence type="ECO:0000313" key="2">
    <source>
        <dbReference type="EMBL" id="CAJ1379139.1"/>
    </source>
</evidence>
<organism evidence="2 3">
    <name type="scientific">Effrenium voratum</name>
    <dbReference type="NCBI Taxonomy" id="2562239"/>
    <lineage>
        <taxon>Eukaryota</taxon>
        <taxon>Sar</taxon>
        <taxon>Alveolata</taxon>
        <taxon>Dinophyceae</taxon>
        <taxon>Suessiales</taxon>
        <taxon>Symbiodiniaceae</taxon>
        <taxon>Effrenium</taxon>
    </lineage>
</organism>
<comment type="caution">
    <text evidence="2">The sequence shown here is derived from an EMBL/GenBank/DDBJ whole genome shotgun (WGS) entry which is preliminary data.</text>
</comment>
<sequence>MRSEELQQLLARSWKGTDRPRSSLGSVRMEDFSGDRGKYRNWRRAVLAQQQLYRLESAELAMMIYLSCKGDAREVLDQITIEEMVAAGGLAKLWQLLNEAYGESSDEYFERIEAEFNQYRRQPGQSIASYLGQIKKLKAQYLREDEGTILSDRAWAQRLLVRASLSRRERLDVFYSAGGAYNSKMIESALRHRASRVHEDERRTPALGSDFRKFPFARPSSSRSTSASTRASTAPSVASSFRSKGAGKGHHRVHLADDGPEDEDMEDLEGDEEAYETYLQGLEEEPEDLEDIPEETEDPELDGQYNSEDEVTADQLRERDGRQRMALISGQGQLLAARRKVTGAKVKSGQDKPFQPKNRAEQGVHLVQSIKDIPVLSDGKNLVAKEVNFTFMAARTPKPKEPPAKKRAATHCFHCGEQVQEIHKFCPFCGTSQAAVDMRDVGEDPKRGWSLVDYESDSDQDPSTSFAMSGILYPSPRGEEEDDRAGDILARHQNWSESLTGAAGSQDPVPPSGELPAAVKKKRLEAFREQLYNEQAQGGRFQPSEMSPTPSQAQKKCGHPFHKLRWTANGSGHYARCGVCDLKSVVYWSSRPTVLVAGNAEAKHQVLTMDYLPKTVLAIADSGCRTSVGGIHWHSRFQQELIKLGLEWEVIAEEEYFKFGAGAPEKSGMLLTDTRHPGLDLLQFPNILMGTKDRELAELRQQLVNALQTYAFVTAAGEEEDLGTGDESSGNTSETESEEHELRKLLSDMESLEVPTRDYIQVSESEDDSYKGAFDGGESTTSHELGVEWPDSDSSTEVEERSYDEGEAYKGPVKAFAKGQKRKVKSGIRQLKQIHTLDKVRGNLKRSEPVTYKPRVPKRPYKVLEIFTWTLTVTMLAAQSGWIGLEPIALPHWDLRLPQERKAALNYVRAADPDLTVIAWPCTVWSQLQGLNVKTVEHAEALADRQMMDRDDFLSFVHDVAKDRRACGKAVVGENPLTSRDQGGFAVNGCTL</sequence>
<feature type="region of interest" description="Disordered" evidence="1">
    <location>
        <begin position="761"/>
        <end position="805"/>
    </location>
</feature>
<dbReference type="EMBL" id="CAUJNA010000602">
    <property type="protein sequence ID" value="CAJ1379139.1"/>
    <property type="molecule type" value="Genomic_DNA"/>
</dbReference>
<gene>
    <name evidence="2" type="ORF">EVOR1521_LOCUS7471</name>
</gene>
<evidence type="ECO:0000313" key="3">
    <source>
        <dbReference type="Proteomes" id="UP001178507"/>
    </source>
</evidence>
<feature type="compositionally biased region" description="Polar residues" evidence="1">
    <location>
        <begin position="544"/>
        <end position="554"/>
    </location>
</feature>
<feature type="region of interest" description="Disordered" evidence="1">
    <location>
        <begin position="717"/>
        <end position="748"/>
    </location>
</feature>
<feature type="compositionally biased region" description="Low complexity" evidence="1">
    <location>
        <begin position="217"/>
        <end position="240"/>
    </location>
</feature>
<evidence type="ECO:0000256" key="1">
    <source>
        <dbReference type="SAM" id="MobiDB-lite"/>
    </source>
</evidence>
<feature type="compositionally biased region" description="Low complexity" evidence="1">
    <location>
        <begin position="725"/>
        <end position="734"/>
    </location>
</feature>